<accession>E3IVL4</accession>
<organism evidence="2 3">
    <name type="scientific">Pseudofrankia inefficax (strain DSM 45817 / CECT 9037 / DDB 130130 / EuI1c)</name>
    <name type="common">Frankia inefficax</name>
    <dbReference type="NCBI Taxonomy" id="298654"/>
    <lineage>
        <taxon>Bacteria</taxon>
        <taxon>Bacillati</taxon>
        <taxon>Actinomycetota</taxon>
        <taxon>Actinomycetes</taxon>
        <taxon>Frankiales</taxon>
        <taxon>Frankiaceae</taxon>
        <taxon>Pseudofrankia</taxon>
    </lineage>
</organism>
<dbReference type="KEGG" id="fri:FraEuI1c_4527"/>
<proteinExistence type="predicted"/>
<sequence length="81" mass="8180">MSAQNGSPPSASPTSTTSPAVLGSQYGTCDGKAALARETSPGSWQVKVHDPKSPLAGHDGWVMIGRDWPSLAEASAATGLS</sequence>
<gene>
    <name evidence="2" type="ordered locus">FraEuI1c_4527</name>
</gene>
<keyword evidence="3" id="KW-1185">Reference proteome</keyword>
<feature type="compositionally biased region" description="Low complexity" evidence="1">
    <location>
        <begin position="7"/>
        <end position="20"/>
    </location>
</feature>
<dbReference type="AlphaFoldDB" id="E3IVL4"/>
<dbReference type="HOGENOM" id="CLU_2632872_0_0_11"/>
<protein>
    <submittedName>
        <fullName evidence="2">Uncharacterized protein</fullName>
    </submittedName>
</protein>
<evidence type="ECO:0000313" key="2">
    <source>
        <dbReference type="EMBL" id="ADP82520.1"/>
    </source>
</evidence>
<name>E3IVL4_PSEI1</name>
<evidence type="ECO:0000313" key="3">
    <source>
        <dbReference type="Proteomes" id="UP000002484"/>
    </source>
</evidence>
<dbReference type="InParanoid" id="E3IVL4"/>
<feature type="region of interest" description="Disordered" evidence="1">
    <location>
        <begin position="1"/>
        <end position="56"/>
    </location>
</feature>
<evidence type="ECO:0000256" key="1">
    <source>
        <dbReference type="SAM" id="MobiDB-lite"/>
    </source>
</evidence>
<dbReference type="Proteomes" id="UP000002484">
    <property type="component" value="Chromosome"/>
</dbReference>
<dbReference type="EMBL" id="CP002299">
    <property type="protein sequence ID" value="ADP82520.1"/>
    <property type="molecule type" value="Genomic_DNA"/>
</dbReference>
<reference evidence="2 3" key="1">
    <citation type="submission" date="2010-10" db="EMBL/GenBank/DDBJ databases">
        <title>Complete sequence of Frankia sp. EuI1c.</title>
        <authorList>
            <consortium name="US DOE Joint Genome Institute"/>
            <person name="Lucas S."/>
            <person name="Copeland A."/>
            <person name="Lapidus A."/>
            <person name="Cheng J.-F."/>
            <person name="Bruce D."/>
            <person name="Goodwin L."/>
            <person name="Pitluck S."/>
            <person name="Chertkov O."/>
            <person name="Detter J.C."/>
            <person name="Han C."/>
            <person name="Tapia R."/>
            <person name="Land M."/>
            <person name="Hauser L."/>
            <person name="Jeffries C."/>
            <person name="Kyrpides N."/>
            <person name="Ivanova N."/>
            <person name="Mikhailova N."/>
            <person name="Beauchemin N."/>
            <person name="Sen A."/>
            <person name="Sur S.A."/>
            <person name="Gtari M."/>
            <person name="Wall L."/>
            <person name="Tisa L."/>
            <person name="Woyke T."/>
        </authorList>
    </citation>
    <scope>NUCLEOTIDE SEQUENCE [LARGE SCALE GENOMIC DNA]</scope>
    <source>
        <strain evidence="3">DSM 45817 / CECT 9037 / EuI1c</strain>
    </source>
</reference>